<dbReference type="EMBL" id="JADULK010000001">
    <property type="protein sequence ID" value="MBH1928331.1"/>
    <property type="molecule type" value="Genomic_DNA"/>
</dbReference>
<keyword evidence="1" id="KW-0597">Phosphoprotein</keyword>
<gene>
    <name evidence="4" type="ORF">I5U13_01455</name>
</gene>
<evidence type="ECO:0000256" key="2">
    <source>
        <dbReference type="SAM" id="Coils"/>
    </source>
</evidence>
<protein>
    <submittedName>
        <fullName evidence="4">ATP-binding protein</fullName>
    </submittedName>
</protein>
<dbReference type="PROSITE" id="PS50109">
    <property type="entry name" value="HIS_KIN"/>
    <property type="match status" value="1"/>
</dbReference>
<evidence type="ECO:0000259" key="3">
    <source>
        <dbReference type="PROSITE" id="PS50109"/>
    </source>
</evidence>
<dbReference type="InterPro" id="IPR005467">
    <property type="entry name" value="His_kinase_dom"/>
</dbReference>
<sequence length="1000" mass="114659">MAQIKTKARALDMLGRQQIAGIPTALSELFKNAHDAYADNVEVDYIRKKNLLILRDDGLGMTKEEFEERWLTIGTDSKLTDVDSIGMPDVDMTKTSRPIMGEKGIGRLAIASIGPQVLVITRSRRNSTYGNIVIAFVNWTLFSLPKLNLEDINIPIIELGKNEILRKGHIETLLNDILKNIKSLAGKISQKKIDVLIEQVSKFDYDPEFWDAALNDLDHSLNLKRDNLTLTGNHGGTHFIIAPVEEILADDIENIATARRTDQASRLEKSLLGFTNTMYENAHPPIVARFRDHTLSGECIDRISESVFFTASEFAIADHHFQGTFNEFGQFSGSLKVYGEEREIVVSWPDGSNKEVLCGPFELNLAYVHGVQRDSKVPPDIWKELRDKTDRIGGLYIYRDGIRILPYGDSDVDFLRIEQRRSKSASEYFFSYRRMFGAIELTKINNAELKEKAGREGFIENKAYKQLKAILENFFIQIASDYFNDKGDQSSTFIEKRSRQQRDNELLKKRDGYKNAKRKKFSDLLENFFKKLDNGDWDKSIQTISDKADATLINFDPKKQAIDDLVFSIEQIRINEFGKIIGNIDISKPSGIGLNKELAEQWDAYQVKKSELFNKIDELKLKISHKLVEYEDHYGDRTGLRRRFNDSLTLQEENQRKRLNEAYNKAQKVLDELHQQSRQLLNKNREQAKLQATDVFKEFHSTSFQGITTEQLFQLKKDLENRIDSSSKEVLQSINLITERLLSAKEGSEQNATSSTELISIFETEYEHLKEQNEKNLQLAQLGMALGVLGHEFNNNILSMRRSLNEMQPFAARSERFKTIYERVRIGFEHLDAYLKTLMPLTRRMGRRRTLITGKAISDFITSVFEERLEKENITLKFTSGFYNQSVVTFTSTLYPVFINIVDNAIHWVARSTGEKIITLDASKKGFIIKDSGPGIPTIDQHNVFEFGFSRRIGGQGMGLYIAQQTLMRENFDIILEPYQPDTGAVFRIEPTKEQETETE</sequence>
<dbReference type="Pfam" id="PF13589">
    <property type="entry name" value="HATPase_c_3"/>
    <property type="match status" value="1"/>
</dbReference>
<dbReference type="Pfam" id="PF02518">
    <property type="entry name" value="HATPase_c"/>
    <property type="match status" value="1"/>
</dbReference>
<dbReference type="Proteomes" id="UP000624159">
    <property type="component" value="Unassembled WGS sequence"/>
</dbReference>
<evidence type="ECO:0000313" key="4">
    <source>
        <dbReference type="EMBL" id="MBH1928331.1"/>
    </source>
</evidence>
<dbReference type="Pfam" id="PF19191">
    <property type="entry name" value="HEF_HK"/>
    <property type="match status" value="1"/>
</dbReference>
<comment type="caution">
    <text evidence="4">The sequence shown here is derived from an EMBL/GenBank/DDBJ whole genome shotgun (WGS) entry which is preliminary data.</text>
</comment>
<feature type="domain" description="Histidine kinase" evidence="3">
    <location>
        <begin position="788"/>
        <end position="995"/>
    </location>
</feature>
<evidence type="ECO:0000313" key="5">
    <source>
        <dbReference type="Proteomes" id="UP000624159"/>
    </source>
</evidence>
<evidence type="ECO:0000256" key="1">
    <source>
        <dbReference type="ARBA" id="ARBA00022553"/>
    </source>
</evidence>
<keyword evidence="4" id="KW-0547">Nucleotide-binding</keyword>
<keyword evidence="4" id="KW-0067">ATP-binding</keyword>
<keyword evidence="2" id="KW-0175">Coiled coil</keyword>
<organism evidence="4 5">
    <name type="scientific">Serratia rubidaea</name>
    <name type="common">Serratia marinorubra</name>
    <dbReference type="NCBI Taxonomy" id="61652"/>
    <lineage>
        <taxon>Bacteria</taxon>
        <taxon>Pseudomonadati</taxon>
        <taxon>Pseudomonadota</taxon>
        <taxon>Gammaproteobacteria</taxon>
        <taxon>Enterobacterales</taxon>
        <taxon>Yersiniaceae</taxon>
        <taxon>Serratia</taxon>
    </lineage>
</organism>
<feature type="coiled-coil region" evidence="2">
    <location>
        <begin position="645"/>
        <end position="729"/>
    </location>
</feature>
<reference evidence="4 5" key="1">
    <citation type="submission" date="2020-11" db="EMBL/GenBank/DDBJ databases">
        <title>Enhanced detection system for hospital associated transmission using whole genome sequencing surveillance.</title>
        <authorList>
            <person name="Harrison L.H."/>
            <person name="Van Tyne D."/>
            <person name="Marsh J.W."/>
            <person name="Griffith M.P."/>
            <person name="Snyder D.J."/>
            <person name="Cooper V.S."/>
            <person name="Mustapha M."/>
        </authorList>
    </citation>
    <scope>NUCLEOTIDE SEQUENCE [LARGE SCALE GENOMIC DNA]</scope>
    <source>
        <strain evidence="4 5">SER00230</strain>
    </source>
</reference>
<keyword evidence="5" id="KW-1185">Reference proteome</keyword>
<dbReference type="InterPro" id="IPR003594">
    <property type="entry name" value="HATPase_dom"/>
</dbReference>
<name>A0ABS0M7T1_SERRU</name>
<dbReference type="InterPro" id="IPR043836">
    <property type="entry name" value="DHp"/>
</dbReference>
<dbReference type="InterPro" id="IPR036890">
    <property type="entry name" value="HATPase_C_sf"/>
</dbReference>
<dbReference type="RefSeq" id="WP_197662955.1">
    <property type="nucleotide sequence ID" value="NZ_JADULK010000001.1"/>
</dbReference>
<dbReference type="GO" id="GO:0005524">
    <property type="term" value="F:ATP binding"/>
    <property type="evidence" value="ECO:0007669"/>
    <property type="project" value="UniProtKB-KW"/>
</dbReference>
<proteinExistence type="predicted"/>
<accession>A0ABS0M7T1</accession>
<dbReference type="SUPFAM" id="SSF55874">
    <property type="entry name" value="ATPase domain of HSP90 chaperone/DNA topoisomerase II/histidine kinase"/>
    <property type="match status" value="2"/>
</dbReference>
<dbReference type="SMART" id="SM00387">
    <property type="entry name" value="HATPase_c"/>
    <property type="match status" value="1"/>
</dbReference>
<dbReference type="Gene3D" id="3.30.565.10">
    <property type="entry name" value="Histidine kinase-like ATPase, C-terminal domain"/>
    <property type="match status" value="2"/>
</dbReference>